<proteinExistence type="predicted"/>
<sequence length="65" mass="6754">MPVGQGQRLPGLFARSCHAGQFHQGCERIRSGHEDTLVRASDAAARDGGVLSADGPGGDYAHTHA</sequence>
<dbReference type="EMBL" id="AP022610">
    <property type="protein sequence ID" value="BBZ30658.1"/>
    <property type="molecule type" value="Genomic_DNA"/>
</dbReference>
<protein>
    <submittedName>
        <fullName evidence="2">Uncharacterized protein</fullName>
    </submittedName>
</protein>
<keyword evidence="3" id="KW-1185">Reference proteome</keyword>
<dbReference type="KEGG" id="mmag:MMAD_49530"/>
<evidence type="ECO:0000313" key="2">
    <source>
        <dbReference type="EMBL" id="BBZ30658.1"/>
    </source>
</evidence>
<evidence type="ECO:0000256" key="1">
    <source>
        <dbReference type="SAM" id="MobiDB-lite"/>
    </source>
</evidence>
<name>A0A7I7XN49_9MYCO</name>
<accession>A0A7I7XN49</accession>
<feature type="region of interest" description="Disordered" evidence="1">
    <location>
        <begin position="44"/>
        <end position="65"/>
    </location>
</feature>
<evidence type="ECO:0000313" key="3">
    <source>
        <dbReference type="Proteomes" id="UP000466517"/>
    </source>
</evidence>
<gene>
    <name evidence="2" type="ORF">MMAD_49530</name>
</gene>
<organism evidence="2 3">
    <name type="scientific">Mycolicibacterium madagascariense</name>
    <dbReference type="NCBI Taxonomy" id="212765"/>
    <lineage>
        <taxon>Bacteria</taxon>
        <taxon>Bacillati</taxon>
        <taxon>Actinomycetota</taxon>
        <taxon>Actinomycetes</taxon>
        <taxon>Mycobacteriales</taxon>
        <taxon>Mycobacteriaceae</taxon>
        <taxon>Mycolicibacterium</taxon>
    </lineage>
</organism>
<dbReference type="Proteomes" id="UP000466517">
    <property type="component" value="Chromosome"/>
</dbReference>
<dbReference type="AlphaFoldDB" id="A0A7I7XN49"/>
<reference evidence="2 3" key="1">
    <citation type="journal article" date="2019" name="Emerg. Microbes Infect.">
        <title>Comprehensive subspecies identification of 175 nontuberculous mycobacteria species based on 7547 genomic profiles.</title>
        <authorList>
            <person name="Matsumoto Y."/>
            <person name="Kinjo T."/>
            <person name="Motooka D."/>
            <person name="Nabeya D."/>
            <person name="Jung N."/>
            <person name="Uechi K."/>
            <person name="Horii T."/>
            <person name="Iida T."/>
            <person name="Fujita J."/>
            <person name="Nakamura S."/>
        </authorList>
    </citation>
    <scope>NUCLEOTIDE SEQUENCE [LARGE SCALE GENOMIC DNA]</scope>
    <source>
        <strain evidence="2 3">JCM 13574</strain>
    </source>
</reference>